<evidence type="ECO:0000313" key="2">
    <source>
        <dbReference type="Proteomes" id="UP000306426"/>
    </source>
</evidence>
<evidence type="ECO:0008006" key="3">
    <source>
        <dbReference type="Google" id="ProtNLM"/>
    </source>
</evidence>
<dbReference type="AlphaFoldDB" id="A0A4T2GY61"/>
<accession>A0A4T2GY61</accession>
<comment type="caution">
    <text evidence="1">The sequence shown here is derived from an EMBL/GenBank/DDBJ whole genome shotgun (WGS) entry which is preliminary data.</text>
</comment>
<evidence type="ECO:0000313" key="1">
    <source>
        <dbReference type="EMBL" id="TII03747.1"/>
    </source>
</evidence>
<protein>
    <recommendedName>
        <fullName evidence="3">SuB0782 undefined product 764400:764714 forward MW:11955</fullName>
    </recommendedName>
</protein>
<dbReference type="EMBL" id="SSXK01000013">
    <property type="protein sequence ID" value="TII03747.1"/>
    <property type="molecule type" value="Genomic_DNA"/>
</dbReference>
<dbReference type="RefSeq" id="WP_136670644.1">
    <property type="nucleotide sequence ID" value="NZ_JAGFUY010000013.1"/>
</dbReference>
<dbReference type="Proteomes" id="UP000306426">
    <property type="component" value="Unassembled WGS sequence"/>
</dbReference>
<organism evidence="1 2">
    <name type="scientific">Streptococcus suis</name>
    <dbReference type="NCBI Taxonomy" id="1307"/>
    <lineage>
        <taxon>Bacteria</taxon>
        <taxon>Bacillati</taxon>
        <taxon>Bacillota</taxon>
        <taxon>Bacilli</taxon>
        <taxon>Lactobacillales</taxon>
        <taxon>Streptococcaceae</taxon>
        <taxon>Streptococcus</taxon>
    </lineage>
</organism>
<gene>
    <name evidence="1" type="ORF">E8L09_05660</name>
</gene>
<reference evidence="1 2" key="1">
    <citation type="submission" date="2019-04" db="EMBL/GenBank/DDBJ databases">
        <title>Genome analysis of Streptococcus suis strain WUSS286.</title>
        <authorList>
            <person name="Chen H."/>
            <person name="Gao X."/>
            <person name="Wu Z."/>
        </authorList>
    </citation>
    <scope>NUCLEOTIDE SEQUENCE [LARGE SCALE GENOMIC DNA]</scope>
    <source>
        <strain evidence="1 2">WUSS286</strain>
    </source>
</reference>
<name>A0A4T2GY61_STRSU</name>
<proteinExistence type="predicted"/>
<sequence>MKTKKLSPSVLASVVTDVSKSYYLLSTDYTLKFKYDDNGRTDKITGYKYWFIQDNSEPFQVALPAELNKNLKIFIGYKFQNLEAYDFNGTIYFRAESIQLFE</sequence>